<proteinExistence type="inferred from homology"/>
<accession>A0A1W2EQN8</accession>
<comment type="similarity">
    <text evidence="2">Belongs to the bacterial solute-binding protein 2 family.</text>
</comment>
<gene>
    <name evidence="6" type="ORF">SAMN06297251_1314</name>
</gene>
<feature type="signal peptide" evidence="4">
    <location>
        <begin position="1"/>
        <end position="29"/>
    </location>
</feature>
<evidence type="ECO:0000256" key="2">
    <source>
        <dbReference type="ARBA" id="ARBA00007639"/>
    </source>
</evidence>
<dbReference type="AlphaFoldDB" id="A0A1W2EQN8"/>
<feature type="domain" description="Periplasmic binding protein" evidence="5">
    <location>
        <begin position="45"/>
        <end position="291"/>
    </location>
</feature>
<dbReference type="PROSITE" id="PS51318">
    <property type="entry name" value="TAT"/>
    <property type="match status" value="1"/>
</dbReference>
<evidence type="ECO:0000259" key="5">
    <source>
        <dbReference type="Pfam" id="PF13407"/>
    </source>
</evidence>
<evidence type="ECO:0000313" key="6">
    <source>
        <dbReference type="EMBL" id="SMD12034.1"/>
    </source>
</evidence>
<dbReference type="RefSeq" id="WP_084412741.1">
    <property type="nucleotide sequence ID" value="NZ_FWXR01000031.1"/>
</dbReference>
<dbReference type="OrthoDB" id="7546817at2"/>
<dbReference type="GO" id="GO:0030313">
    <property type="term" value="C:cell envelope"/>
    <property type="evidence" value="ECO:0007669"/>
    <property type="project" value="UniProtKB-SubCell"/>
</dbReference>
<organism evidence="6 7">
    <name type="scientific">Fulvimarina manganoxydans</name>
    <dbReference type="NCBI Taxonomy" id="937218"/>
    <lineage>
        <taxon>Bacteria</taxon>
        <taxon>Pseudomonadati</taxon>
        <taxon>Pseudomonadota</taxon>
        <taxon>Alphaproteobacteria</taxon>
        <taxon>Hyphomicrobiales</taxon>
        <taxon>Aurantimonadaceae</taxon>
        <taxon>Fulvimarina</taxon>
    </lineage>
</organism>
<keyword evidence="3 4" id="KW-0732">Signal</keyword>
<keyword evidence="7" id="KW-1185">Reference proteome</keyword>
<dbReference type="SUPFAM" id="SSF53822">
    <property type="entry name" value="Periplasmic binding protein-like I"/>
    <property type="match status" value="1"/>
</dbReference>
<comment type="subcellular location">
    <subcellularLocation>
        <location evidence="1">Cell envelope</location>
    </subcellularLocation>
</comment>
<dbReference type="GO" id="GO:0030246">
    <property type="term" value="F:carbohydrate binding"/>
    <property type="evidence" value="ECO:0007669"/>
    <property type="project" value="UniProtKB-ARBA"/>
</dbReference>
<evidence type="ECO:0000313" key="7">
    <source>
        <dbReference type="Proteomes" id="UP000192656"/>
    </source>
</evidence>
<dbReference type="PANTHER" id="PTHR46847:SF1">
    <property type="entry name" value="D-ALLOSE-BINDING PERIPLASMIC PROTEIN-RELATED"/>
    <property type="match status" value="1"/>
</dbReference>
<evidence type="ECO:0000256" key="4">
    <source>
        <dbReference type="SAM" id="SignalP"/>
    </source>
</evidence>
<dbReference type="Proteomes" id="UP000192656">
    <property type="component" value="Unassembled WGS sequence"/>
</dbReference>
<dbReference type="EMBL" id="FWXR01000031">
    <property type="protein sequence ID" value="SMD12034.1"/>
    <property type="molecule type" value="Genomic_DNA"/>
</dbReference>
<dbReference type="InterPro" id="IPR006311">
    <property type="entry name" value="TAT_signal"/>
</dbReference>
<name>A0A1W2EQN8_9HYPH</name>
<dbReference type="InterPro" id="IPR025997">
    <property type="entry name" value="SBP_2_dom"/>
</dbReference>
<feature type="chain" id="PRO_5013162151" evidence="4">
    <location>
        <begin position="30"/>
        <end position="318"/>
    </location>
</feature>
<dbReference type="Pfam" id="PF13407">
    <property type="entry name" value="Peripla_BP_4"/>
    <property type="match status" value="1"/>
</dbReference>
<evidence type="ECO:0000256" key="1">
    <source>
        <dbReference type="ARBA" id="ARBA00004196"/>
    </source>
</evidence>
<reference evidence="6 7" key="1">
    <citation type="submission" date="2017-04" db="EMBL/GenBank/DDBJ databases">
        <authorList>
            <person name="Afonso C.L."/>
            <person name="Miller P.J."/>
            <person name="Scott M.A."/>
            <person name="Spackman E."/>
            <person name="Goraichik I."/>
            <person name="Dimitrov K.M."/>
            <person name="Suarez D.L."/>
            <person name="Swayne D.E."/>
        </authorList>
    </citation>
    <scope>NUCLEOTIDE SEQUENCE [LARGE SCALE GENOMIC DNA]</scope>
    <source>
        <strain evidence="6 7">CGMCC 1.10972</strain>
    </source>
</reference>
<dbReference type="InterPro" id="IPR028082">
    <property type="entry name" value="Peripla_BP_I"/>
</dbReference>
<evidence type="ECO:0000256" key="3">
    <source>
        <dbReference type="ARBA" id="ARBA00022729"/>
    </source>
</evidence>
<protein>
    <submittedName>
        <fullName evidence="6">Monosaccharide ABC transporter substrate-binding protein, CUT2 family</fullName>
    </submittedName>
</protein>
<sequence length="318" mass="33123">MLHSLKRRSVLAMAGGALLASTMFAPAFAQDADKPTYAMIQINQQALFFNQMIEGAQKAADEAGANLVVFNANDDPARQNDAIETYIQQGVDGMIVVAIDVNGIMPAVEAADEAGIPVVAVDAILPDGPQKAQIGVDNAAAGAMIGEDFKTWVADHGGSAKLGIVGALNSYIQNVRQEGFEKSLEGVEGIETVGVVDGRNIQDEALSAAENLITANPDLSAIYATGEPALVGSIAAVESQGKQDQIKIFGWDLTAQVIDGIDEGFVQAVVQQDPAGMGAAAVAALETLRKGGTVEATISVPVEIVTKANVDPYRETFK</sequence>
<dbReference type="Gene3D" id="3.40.50.2300">
    <property type="match status" value="2"/>
</dbReference>
<dbReference type="STRING" id="937218.SAMN06297251_1314"/>
<dbReference type="PANTHER" id="PTHR46847">
    <property type="entry name" value="D-ALLOSE-BINDING PERIPLASMIC PROTEIN-RELATED"/>
    <property type="match status" value="1"/>
</dbReference>